<name>A0A0C2ZK73_9AGAM</name>
<accession>A0A0C2ZK73</accession>
<dbReference type="EMBL" id="KN822191">
    <property type="protein sequence ID" value="KIM53062.1"/>
    <property type="molecule type" value="Genomic_DNA"/>
</dbReference>
<dbReference type="AlphaFoldDB" id="A0A0C2ZK73"/>
<organism evidence="2 3">
    <name type="scientific">Scleroderma citrinum Foug A</name>
    <dbReference type="NCBI Taxonomy" id="1036808"/>
    <lineage>
        <taxon>Eukaryota</taxon>
        <taxon>Fungi</taxon>
        <taxon>Dikarya</taxon>
        <taxon>Basidiomycota</taxon>
        <taxon>Agaricomycotina</taxon>
        <taxon>Agaricomycetes</taxon>
        <taxon>Agaricomycetidae</taxon>
        <taxon>Boletales</taxon>
        <taxon>Sclerodermatineae</taxon>
        <taxon>Sclerodermataceae</taxon>
        <taxon>Scleroderma</taxon>
    </lineage>
</organism>
<gene>
    <name evidence="2" type="ORF">SCLCIDRAFT_32177</name>
</gene>
<evidence type="ECO:0000313" key="2">
    <source>
        <dbReference type="EMBL" id="KIM53062.1"/>
    </source>
</evidence>
<sequence>MLAANQHAHYRGSVPDSTACQTEALDRWRQADFVYPVCTCLPFWGSANAHKWNGCVAQIMSWAAHRTTTRRGPSLFPDGSAGREYADAVWKAFHRLQLEIIRASNDQSIFAWDCNVRTSSTNILASDPSFFEDCGRMELMGHELDSVGDRLGTFSNGI</sequence>
<reference evidence="3" key="2">
    <citation type="submission" date="2015-01" db="EMBL/GenBank/DDBJ databases">
        <title>Evolutionary Origins and Diversification of the Mycorrhizal Mutualists.</title>
        <authorList>
            <consortium name="DOE Joint Genome Institute"/>
            <consortium name="Mycorrhizal Genomics Consortium"/>
            <person name="Kohler A."/>
            <person name="Kuo A."/>
            <person name="Nagy L.G."/>
            <person name="Floudas D."/>
            <person name="Copeland A."/>
            <person name="Barry K.W."/>
            <person name="Cichocki N."/>
            <person name="Veneault-Fourrey C."/>
            <person name="LaButti K."/>
            <person name="Lindquist E.A."/>
            <person name="Lipzen A."/>
            <person name="Lundell T."/>
            <person name="Morin E."/>
            <person name="Murat C."/>
            <person name="Riley R."/>
            <person name="Ohm R."/>
            <person name="Sun H."/>
            <person name="Tunlid A."/>
            <person name="Henrissat B."/>
            <person name="Grigoriev I.V."/>
            <person name="Hibbett D.S."/>
            <person name="Martin F."/>
        </authorList>
    </citation>
    <scope>NUCLEOTIDE SEQUENCE [LARGE SCALE GENOMIC DNA]</scope>
    <source>
        <strain evidence="3">Foug A</strain>
    </source>
</reference>
<dbReference type="InterPro" id="IPR058525">
    <property type="entry name" value="DUF8212"/>
</dbReference>
<feature type="domain" description="DUF8212" evidence="1">
    <location>
        <begin position="91"/>
        <end position="113"/>
    </location>
</feature>
<evidence type="ECO:0000259" key="1">
    <source>
        <dbReference type="Pfam" id="PF26640"/>
    </source>
</evidence>
<proteinExistence type="predicted"/>
<dbReference type="HOGENOM" id="CLU_1670428_0_0_1"/>
<protein>
    <recommendedName>
        <fullName evidence="1">DUF8212 domain-containing protein</fullName>
    </recommendedName>
</protein>
<keyword evidence="3" id="KW-1185">Reference proteome</keyword>
<dbReference type="InParanoid" id="A0A0C2ZK73"/>
<dbReference type="OrthoDB" id="2688706at2759"/>
<evidence type="ECO:0000313" key="3">
    <source>
        <dbReference type="Proteomes" id="UP000053989"/>
    </source>
</evidence>
<dbReference type="Pfam" id="PF26640">
    <property type="entry name" value="DUF8212"/>
    <property type="match status" value="1"/>
</dbReference>
<dbReference type="Proteomes" id="UP000053989">
    <property type="component" value="Unassembled WGS sequence"/>
</dbReference>
<reference evidence="2 3" key="1">
    <citation type="submission" date="2014-04" db="EMBL/GenBank/DDBJ databases">
        <authorList>
            <consortium name="DOE Joint Genome Institute"/>
            <person name="Kuo A."/>
            <person name="Kohler A."/>
            <person name="Nagy L.G."/>
            <person name="Floudas D."/>
            <person name="Copeland A."/>
            <person name="Barry K.W."/>
            <person name="Cichocki N."/>
            <person name="Veneault-Fourrey C."/>
            <person name="LaButti K."/>
            <person name="Lindquist E.A."/>
            <person name="Lipzen A."/>
            <person name="Lundell T."/>
            <person name="Morin E."/>
            <person name="Murat C."/>
            <person name="Sun H."/>
            <person name="Tunlid A."/>
            <person name="Henrissat B."/>
            <person name="Grigoriev I.V."/>
            <person name="Hibbett D.S."/>
            <person name="Martin F."/>
            <person name="Nordberg H.P."/>
            <person name="Cantor M.N."/>
            <person name="Hua S.X."/>
        </authorList>
    </citation>
    <scope>NUCLEOTIDE SEQUENCE [LARGE SCALE GENOMIC DNA]</scope>
    <source>
        <strain evidence="2 3">Foug A</strain>
    </source>
</reference>